<sequence length="374" mass="40306">MARHRQAVTIKHVAADAGVSLQTVSRVINKEPNVRAEMVDRVQASIDRLGYVPSIAAQRMSGSRSYLILALNDRERTIADWRARQGTDWVDQMLLGSMLACAPHGYRVIVELVDTHSDHIERELLAAIAALRPDGVILTPPHSQNPLITGLLAQQGISFVRIGSLAEGPGFALTMGDHDAAQLATEHLIELGHRQIALIAGSPEYELSSWRIAGWRAAMAQAQFSCEQMLAHGDFSYGSGLSAARQLLAGPQPPTAIIASNDQMAMATLFVAREMGLSVPDDLSVISFDDTPIVRFNHPPLTAIVQPIAEVSARAAELIIAERGGKDVGDSPAIPAKIAIRMSTTVPRNPTRVDCTSPARRGSTISSDHGSQRY</sequence>
<dbReference type="GO" id="GO:0003700">
    <property type="term" value="F:DNA-binding transcription factor activity"/>
    <property type="evidence" value="ECO:0007669"/>
    <property type="project" value="TreeGrafter"/>
</dbReference>
<dbReference type="InterPro" id="IPR010982">
    <property type="entry name" value="Lambda_DNA-bd_dom_sf"/>
</dbReference>
<dbReference type="Gene3D" id="1.10.260.40">
    <property type="entry name" value="lambda repressor-like DNA-binding domains"/>
    <property type="match status" value="1"/>
</dbReference>
<dbReference type="PANTHER" id="PTHR30146:SF153">
    <property type="entry name" value="LACTOSE OPERON REPRESSOR"/>
    <property type="match status" value="1"/>
</dbReference>
<dbReference type="CDD" id="cd01545">
    <property type="entry name" value="PBP1_SalR"/>
    <property type="match status" value="1"/>
</dbReference>
<dbReference type="PROSITE" id="PS50932">
    <property type="entry name" value="HTH_LACI_2"/>
    <property type="match status" value="1"/>
</dbReference>
<dbReference type="Pfam" id="PF00356">
    <property type="entry name" value="LacI"/>
    <property type="match status" value="1"/>
</dbReference>
<proteinExistence type="predicted"/>
<keyword evidence="1" id="KW-0805">Transcription regulation</keyword>
<evidence type="ECO:0000313" key="7">
    <source>
        <dbReference type="Proteomes" id="UP000527143"/>
    </source>
</evidence>
<comment type="caution">
    <text evidence="6">The sequence shown here is derived from an EMBL/GenBank/DDBJ whole genome shotgun (WGS) entry which is preliminary data.</text>
</comment>
<dbReference type="SUPFAM" id="SSF53822">
    <property type="entry name" value="Periplasmic binding protein-like I"/>
    <property type="match status" value="1"/>
</dbReference>
<gene>
    <name evidence="6" type="ORF">FHT02_002264</name>
</gene>
<reference evidence="6 7" key="1">
    <citation type="submission" date="2020-08" db="EMBL/GenBank/DDBJ databases">
        <title>Genomic Encyclopedia of Type Strains, Phase IV (KMG-IV): sequencing the most valuable type-strain genomes for metagenomic binning, comparative biology and taxonomic classification.</title>
        <authorList>
            <person name="Goeker M."/>
        </authorList>
    </citation>
    <scope>NUCLEOTIDE SEQUENCE [LARGE SCALE GENOMIC DNA]</scope>
    <source>
        <strain evidence="6 7">DSM 26736</strain>
    </source>
</reference>
<protein>
    <submittedName>
        <fullName evidence="6">LacI family transcriptional regulator</fullName>
    </submittedName>
</protein>
<dbReference type="Proteomes" id="UP000527143">
    <property type="component" value="Unassembled WGS sequence"/>
</dbReference>
<dbReference type="RefSeq" id="WP_184087467.1">
    <property type="nucleotide sequence ID" value="NZ_JACIJF010000005.1"/>
</dbReference>
<dbReference type="CDD" id="cd01392">
    <property type="entry name" value="HTH_LacI"/>
    <property type="match status" value="1"/>
</dbReference>
<dbReference type="InterPro" id="IPR046335">
    <property type="entry name" value="LacI/GalR-like_sensor"/>
</dbReference>
<name>A0A840YDV3_9SPHN</name>
<dbReference type="Pfam" id="PF13377">
    <property type="entry name" value="Peripla_BP_3"/>
    <property type="match status" value="1"/>
</dbReference>
<dbReference type="SMART" id="SM00354">
    <property type="entry name" value="HTH_LACI"/>
    <property type="match status" value="1"/>
</dbReference>
<dbReference type="InterPro" id="IPR028082">
    <property type="entry name" value="Peripla_BP_I"/>
</dbReference>
<dbReference type="EMBL" id="JACIJF010000005">
    <property type="protein sequence ID" value="MBB5711024.1"/>
    <property type="molecule type" value="Genomic_DNA"/>
</dbReference>
<evidence type="ECO:0000259" key="5">
    <source>
        <dbReference type="PROSITE" id="PS50932"/>
    </source>
</evidence>
<accession>A0A840YDV3</accession>
<evidence type="ECO:0000313" key="6">
    <source>
        <dbReference type="EMBL" id="MBB5711024.1"/>
    </source>
</evidence>
<feature type="compositionally biased region" description="Polar residues" evidence="4">
    <location>
        <begin position="363"/>
        <end position="374"/>
    </location>
</feature>
<dbReference type="PANTHER" id="PTHR30146">
    <property type="entry name" value="LACI-RELATED TRANSCRIPTIONAL REPRESSOR"/>
    <property type="match status" value="1"/>
</dbReference>
<keyword evidence="2" id="KW-0238">DNA-binding</keyword>
<feature type="domain" description="HTH lacI-type" evidence="5">
    <location>
        <begin position="8"/>
        <end position="62"/>
    </location>
</feature>
<dbReference type="Gene3D" id="3.40.50.2300">
    <property type="match status" value="2"/>
</dbReference>
<feature type="region of interest" description="Disordered" evidence="4">
    <location>
        <begin position="347"/>
        <end position="374"/>
    </location>
</feature>
<dbReference type="GO" id="GO:0000976">
    <property type="term" value="F:transcription cis-regulatory region binding"/>
    <property type="evidence" value="ECO:0007669"/>
    <property type="project" value="TreeGrafter"/>
</dbReference>
<keyword evidence="3" id="KW-0804">Transcription</keyword>
<organism evidence="6 7">
    <name type="scientific">Sphingomonas xinjiangensis</name>
    <dbReference type="NCBI Taxonomy" id="643568"/>
    <lineage>
        <taxon>Bacteria</taxon>
        <taxon>Pseudomonadati</taxon>
        <taxon>Pseudomonadota</taxon>
        <taxon>Alphaproteobacteria</taxon>
        <taxon>Sphingomonadales</taxon>
        <taxon>Sphingomonadaceae</taxon>
        <taxon>Sphingomonas</taxon>
    </lineage>
</organism>
<evidence type="ECO:0000256" key="3">
    <source>
        <dbReference type="ARBA" id="ARBA00023163"/>
    </source>
</evidence>
<evidence type="ECO:0000256" key="2">
    <source>
        <dbReference type="ARBA" id="ARBA00023125"/>
    </source>
</evidence>
<evidence type="ECO:0000256" key="4">
    <source>
        <dbReference type="SAM" id="MobiDB-lite"/>
    </source>
</evidence>
<dbReference type="SUPFAM" id="SSF47413">
    <property type="entry name" value="lambda repressor-like DNA-binding domains"/>
    <property type="match status" value="1"/>
</dbReference>
<keyword evidence="7" id="KW-1185">Reference proteome</keyword>
<dbReference type="InterPro" id="IPR000843">
    <property type="entry name" value="HTH_LacI"/>
</dbReference>
<evidence type="ECO:0000256" key="1">
    <source>
        <dbReference type="ARBA" id="ARBA00023015"/>
    </source>
</evidence>
<dbReference type="AlphaFoldDB" id="A0A840YDV3"/>